<keyword evidence="1" id="KW-1133">Transmembrane helix</keyword>
<organism evidence="2 3">
    <name type="scientific">Magallana gigas</name>
    <name type="common">Pacific oyster</name>
    <name type="synonym">Crassostrea gigas</name>
    <dbReference type="NCBI Taxonomy" id="29159"/>
    <lineage>
        <taxon>Eukaryota</taxon>
        <taxon>Metazoa</taxon>
        <taxon>Spiralia</taxon>
        <taxon>Lophotrochozoa</taxon>
        <taxon>Mollusca</taxon>
        <taxon>Bivalvia</taxon>
        <taxon>Autobranchia</taxon>
        <taxon>Pteriomorphia</taxon>
        <taxon>Ostreida</taxon>
        <taxon>Ostreoidea</taxon>
        <taxon>Ostreidae</taxon>
        <taxon>Magallana</taxon>
    </lineage>
</organism>
<evidence type="ECO:0000313" key="3">
    <source>
        <dbReference type="Proteomes" id="UP000005408"/>
    </source>
</evidence>
<dbReference type="Gene3D" id="1.20.140.150">
    <property type="match status" value="1"/>
</dbReference>
<reference evidence="2" key="1">
    <citation type="submission" date="2022-08" db="UniProtKB">
        <authorList>
            <consortium name="EnsemblMetazoa"/>
        </authorList>
    </citation>
    <scope>IDENTIFICATION</scope>
    <source>
        <strain evidence="2">05x7-T-G4-1.051#20</strain>
    </source>
</reference>
<evidence type="ECO:0000256" key="1">
    <source>
        <dbReference type="SAM" id="Phobius"/>
    </source>
</evidence>
<dbReference type="Proteomes" id="UP000005408">
    <property type="component" value="Unassembled WGS sequence"/>
</dbReference>
<feature type="transmembrane region" description="Helical" evidence="1">
    <location>
        <begin position="12"/>
        <end position="36"/>
    </location>
</feature>
<dbReference type="EnsemblMetazoa" id="G18112.2">
    <property type="protein sequence ID" value="G18112.2:cds"/>
    <property type="gene ID" value="G18112"/>
</dbReference>
<name>A0A8W8JAK0_MAGGI</name>
<keyword evidence="1" id="KW-0812">Transmembrane</keyword>
<keyword evidence="1" id="KW-0472">Membrane</keyword>
<feature type="transmembrane region" description="Helical" evidence="1">
    <location>
        <begin position="80"/>
        <end position="104"/>
    </location>
</feature>
<protein>
    <submittedName>
        <fullName evidence="2">Uncharacterized protein</fullName>
    </submittedName>
</protein>
<accession>A0A8W8JAK0</accession>
<feature type="transmembrane region" description="Helical" evidence="1">
    <location>
        <begin position="149"/>
        <end position="174"/>
    </location>
</feature>
<sequence>MLYVVVMSGVGFGFFAFIAFVVIVLFNVGFLTPHWITIQETIASNSTNSSTPSPTIKTCHHGLFYSRDCPESENVFDKTIIGLNIATSVCLTTFPLFWVCIYCITCCGKSDDNECADSCCSLYSFFYASGGLLGLVSAMMVTANYDHDLLGWSFFMTVAATSIILVQIVLLLTYCICSRNTREKCTVHLVYRRHHNY</sequence>
<evidence type="ECO:0000313" key="2">
    <source>
        <dbReference type="EnsemblMetazoa" id="G18112.2:cds"/>
    </source>
</evidence>
<feature type="transmembrane region" description="Helical" evidence="1">
    <location>
        <begin position="125"/>
        <end position="143"/>
    </location>
</feature>
<dbReference type="AlphaFoldDB" id="A0A8W8JAK0"/>
<proteinExistence type="predicted"/>
<keyword evidence="3" id="KW-1185">Reference proteome</keyword>